<accession>C4FKZ3</accession>
<name>C4FKZ3_9AQUI</name>
<dbReference type="RefSeq" id="WP_007547446.1">
    <property type="nucleotide sequence ID" value="NZ_ABZS01000125.1"/>
</dbReference>
<dbReference type="EMBL" id="ABZS01000125">
    <property type="protein sequence ID" value="EEP60254.1"/>
    <property type="molecule type" value="Genomic_DNA"/>
</dbReference>
<keyword evidence="1" id="KW-0732">Signal</keyword>
<dbReference type="OrthoDB" id="15650at2"/>
<evidence type="ECO:0000313" key="2">
    <source>
        <dbReference type="EMBL" id="EEP60254.1"/>
    </source>
</evidence>
<organism evidence="2 3">
    <name type="scientific">Sulfurihydrogenibium yellowstonense SS-5</name>
    <dbReference type="NCBI Taxonomy" id="432331"/>
    <lineage>
        <taxon>Bacteria</taxon>
        <taxon>Pseudomonadati</taxon>
        <taxon>Aquificota</taxon>
        <taxon>Aquificia</taxon>
        <taxon>Aquificales</taxon>
        <taxon>Hydrogenothermaceae</taxon>
        <taxon>Sulfurihydrogenibium</taxon>
    </lineage>
</organism>
<gene>
    <name evidence="2" type="ORF">SULYE_1247</name>
</gene>
<evidence type="ECO:0000313" key="3">
    <source>
        <dbReference type="Proteomes" id="UP000005540"/>
    </source>
</evidence>
<feature type="signal peptide" evidence="1">
    <location>
        <begin position="1"/>
        <end position="19"/>
    </location>
</feature>
<feature type="chain" id="PRO_5002938135" evidence="1">
    <location>
        <begin position="20"/>
        <end position="93"/>
    </location>
</feature>
<keyword evidence="3" id="KW-1185">Reference proteome</keyword>
<proteinExistence type="predicted"/>
<reference evidence="2 3" key="1">
    <citation type="submission" date="2009-04" db="EMBL/GenBank/DDBJ databases">
        <authorList>
            <person name="Reysenbach A.-L."/>
            <person name="Heidelberg J.F."/>
            <person name="Nelson W.C."/>
        </authorList>
    </citation>
    <scope>NUCLEOTIDE SEQUENCE [LARGE SCALE GENOMIC DNA]</scope>
    <source>
        <strain evidence="2 3">SS-5</strain>
    </source>
</reference>
<evidence type="ECO:0000256" key="1">
    <source>
        <dbReference type="SAM" id="SignalP"/>
    </source>
</evidence>
<dbReference type="AlphaFoldDB" id="C4FKZ3"/>
<sequence>MLKLSRLLSLLISTLLLVANSLTLTHHHKDGEHHTDCQVCVLQLNQQSEDPNSLEFTYEIQTFNQDFPIIFKTSILKSQKTFNKNPRAPPVLA</sequence>
<protein>
    <submittedName>
        <fullName evidence="2">Uncharacterized protein</fullName>
    </submittedName>
</protein>
<dbReference type="Proteomes" id="UP000005540">
    <property type="component" value="Unassembled WGS sequence"/>
</dbReference>
<comment type="caution">
    <text evidence="2">The sequence shown here is derived from an EMBL/GenBank/DDBJ whole genome shotgun (WGS) entry which is preliminary data.</text>
</comment>